<dbReference type="Proteomes" id="UP000887159">
    <property type="component" value="Unassembled WGS sequence"/>
</dbReference>
<sequence length="215" mass="25000">MEVVGAYRIFESLNVRNVQYNEYYGDGDSKGYESVKNFYGINTVTKLECIGHVQKRVGGRLRQLKKKNDERFGRKNKLTDKLIDRIQNYYGIAIRSNVGNLQKMMSSVIAAFFSLCIWKNNSLHGQCPEGSESWCRYQRAKAAGSPLKEIEQGLPNKIINQIKPTYLKLCNETLLKKNVFMVRHRSAMKVITTFCGILFPKIYLLDWKHFVWVHY</sequence>
<dbReference type="Pfam" id="PF20700">
    <property type="entry name" value="Mutator"/>
    <property type="match status" value="1"/>
</dbReference>
<dbReference type="InterPro" id="IPR049012">
    <property type="entry name" value="Mutator_transp_dom"/>
</dbReference>
<comment type="caution">
    <text evidence="2">The sequence shown here is derived from an EMBL/GenBank/DDBJ whole genome shotgun (WGS) entry which is preliminary data.</text>
</comment>
<dbReference type="EMBL" id="BMAU01021221">
    <property type="protein sequence ID" value="GFY00626.1"/>
    <property type="molecule type" value="Genomic_DNA"/>
</dbReference>
<reference evidence="2" key="1">
    <citation type="submission" date="2020-08" db="EMBL/GenBank/DDBJ databases">
        <title>Multicomponent nature underlies the extraordinary mechanical properties of spider dragline silk.</title>
        <authorList>
            <person name="Kono N."/>
            <person name="Nakamura H."/>
            <person name="Mori M."/>
            <person name="Yoshida Y."/>
            <person name="Ohtoshi R."/>
            <person name="Malay A.D."/>
            <person name="Moran D.A.P."/>
            <person name="Tomita M."/>
            <person name="Numata K."/>
            <person name="Arakawa K."/>
        </authorList>
    </citation>
    <scope>NUCLEOTIDE SEQUENCE</scope>
</reference>
<keyword evidence="3" id="KW-1185">Reference proteome</keyword>
<accession>A0A8X6RU27</accession>
<proteinExistence type="predicted"/>
<evidence type="ECO:0000259" key="1">
    <source>
        <dbReference type="Pfam" id="PF20700"/>
    </source>
</evidence>
<evidence type="ECO:0000313" key="2">
    <source>
        <dbReference type="EMBL" id="GFY00626.1"/>
    </source>
</evidence>
<name>A0A8X6RU27_TRICX</name>
<feature type="domain" description="Mutator-like transposase" evidence="1">
    <location>
        <begin position="1"/>
        <end position="135"/>
    </location>
</feature>
<organism evidence="2 3">
    <name type="scientific">Trichonephila clavipes</name>
    <name type="common">Golden silk orbweaver</name>
    <name type="synonym">Nephila clavipes</name>
    <dbReference type="NCBI Taxonomy" id="2585209"/>
    <lineage>
        <taxon>Eukaryota</taxon>
        <taxon>Metazoa</taxon>
        <taxon>Ecdysozoa</taxon>
        <taxon>Arthropoda</taxon>
        <taxon>Chelicerata</taxon>
        <taxon>Arachnida</taxon>
        <taxon>Araneae</taxon>
        <taxon>Araneomorphae</taxon>
        <taxon>Entelegynae</taxon>
        <taxon>Araneoidea</taxon>
        <taxon>Nephilidae</taxon>
        <taxon>Trichonephila</taxon>
    </lineage>
</organism>
<protein>
    <submittedName>
        <fullName evidence="2">Uncharacterized protein LOC101238613, partial</fullName>
    </submittedName>
</protein>
<dbReference type="AlphaFoldDB" id="A0A8X6RU27"/>
<gene>
    <name evidence="2" type="ORF">TNCV_2140201</name>
</gene>
<evidence type="ECO:0000313" key="3">
    <source>
        <dbReference type="Proteomes" id="UP000887159"/>
    </source>
</evidence>